<protein>
    <submittedName>
        <fullName evidence="2">CoA transferase</fullName>
    </submittedName>
</protein>
<organism evidence="2 3">
    <name type="scientific">Flavimaribacter sediminis</name>
    <dbReference type="NCBI Taxonomy" id="2865987"/>
    <lineage>
        <taxon>Bacteria</taxon>
        <taxon>Pseudomonadati</taxon>
        <taxon>Pseudomonadota</taxon>
        <taxon>Alphaproteobacteria</taxon>
        <taxon>Hyphomicrobiales</taxon>
        <taxon>Rhizobiaceae</taxon>
        <taxon>Flavimaribacter</taxon>
    </lineage>
</organism>
<dbReference type="InterPro" id="IPR003673">
    <property type="entry name" value="CoA-Trfase_fam_III"/>
</dbReference>
<dbReference type="Pfam" id="PF02515">
    <property type="entry name" value="CoA_transf_3"/>
    <property type="match status" value="1"/>
</dbReference>
<dbReference type="Gene3D" id="3.40.50.10540">
    <property type="entry name" value="Crotonobetainyl-coa:carnitine coa-transferase, domain 1"/>
    <property type="match status" value="1"/>
</dbReference>
<dbReference type="Gene3D" id="3.30.1540.10">
    <property type="entry name" value="formyl-coa transferase, domain 3"/>
    <property type="match status" value="1"/>
</dbReference>
<proteinExistence type="predicted"/>
<keyword evidence="1 2" id="KW-0808">Transferase</keyword>
<reference evidence="2" key="1">
    <citation type="submission" date="2021-08" db="EMBL/GenBank/DDBJ databases">
        <title>Hoeflea bacterium WL0058 sp. nov., isolated from the sediment.</title>
        <authorList>
            <person name="Wang L."/>
            <person name="Zhang D."/>
        </authorList>
    </citation>
    <scope>NUCLEOTIDE SEQUENCE</scope>
    <source>
        <strain evidence="2">WL0058</strain>
    </source>
</reference>
<dbReference type="PANTHER" id="PTHR48207:SF3">
    <property type="entry name" value="SUCCINATE--HYDROXYMETHYLGLUTARATE COA-TRANSFERASE"/>
    <property type="match status" value="1"/>
</dbReference>
<dbReference type="Proteomes" id="UP001196509">
    <property type="component" value="Unassembled WGS sequence"/>
</dbReference>
<dbReference type="RefSeq" id="WP_220229761.1">
    <property type="nucleotide sequence ID" value="NZ_JAICBX010000003.1"/>
</dbReference>
<dbReference type="PANTHER" id="PTHR48207">
    <property type="entry name" value="SUCCINATE--HYDROXYMETHYLGLUTARATE COA-TRANSFERASE"/>
    <property type="match status" value="1"/>
</dbReference>
<name>A0AAE2ZT35_9HYPH</name>
<dbReference type="SUPFAM" id="SSF89796">
    <property type="entry name" value="CoA-transferase family III (CaiB/BaiF)"/>
    <property type="match status" value="1"/>
</dbReference>
<gene>
    <name evidence="2" type="ORF">K1W69_17760</name>
</gene>
<keyword evidence="3" id="KW-1185">Reference proteome</keyword>
<sequence>MTRHKKPLDGIRVLDLATFIAAPFAASIAGEFGAEVIKIEHPDKGDPLRNFGTPSGETPDTFCWLSEGRNKKSLTLNLKTPEGAAILKRLVAVSDVVCENFRPGTLEKWGIGYEDLKAINPRLVMLRISGFGQTGPLSERTGFARIAHAFGGLAYLTGMPGGPPLTPGSTSLADYVSGVYGALGIVLALRVRDRDQIGQCIDLALYEPIFRMLDDLLPAYAANGAVRGRQGLGTSNACPHGHFLTGDGRWVAIACTSDRMFERLCKAMGRPELSDPEQLGRGPVRISRHEEVDQIVQDWLSGMTADEALTICASQDVPCSLVNSIADIFGDPHFEARNNYVTLKHDALGAVPVPGVVPHLTETPGEISNLGPELGCSSDEVLSELLGLGPDEIASLRAAGAV</sequence>
<dbReference type="InterPro" id="IPR050483">
    <property type="entry name" value="CoA-transferase_III_domain"/>
</dbReference>
<accession>A0AAE2ZT35</accession>
<comment type="caution">
    <text evidence="2">The sequence shown here is derived from an EMBL/GenBank/DDBJ whole genome shotgun (WGS) entry which is preliminary data.</text>
</comment>
<evidence type="ECO:0000256" key="1">
    <source>
        <dbReference type="ARBA" id="ARBA00022679"/>
    </source>
</evidence>
<dbReference type="InterPro" id="IPR044855">
    <property type="entry name" value="CoA-Trfase_III_dom3_sf"/>
</dbReference>
<dbReference type="GO" id="GO:0008410">
    <property type="term" value="F:CoA-transferase activity"/>
    <property type="evidence" value="ECO:0007669"/>
    <property type="project" value="TreeGrafter"/>
</dbReference>
<dbReference type="EMBL" id="JAICBX010000003">
    <property type="protein sequence ID" value="MBW8639047.1"/>
    <property type="molecule type" value="Genomic_DNA"/>
</dbReference>
<evidence type="ECO:0000313" key="3">
    <source>
        <dbReference type="Proteomes" id="UP001196509"/>
    </source>
</evidence>
<dbReference type="InterPro" id="IPR023606">
    <property type="entry name" value="CoA-Trfase_III_dom_1_sf"/>
</dbReference>
<evidence type="ECO:0000313" key="2">
    <source>
        <dbReference type="EMBL" id="MBW8639047.1"/>
    </source>
</evidence>
<dbReference type="AlphaFoldDB" id="A0AAE2ZT35"/>